<evidence type="ECO:0000259" key="1">
    <source>
        <dbReference type="PROSITE" id="PS50835"/>
    </source>
</evidence>
<dbReference type="PROSITE" id="PS50835">
    <property type="entry name" value="IG_LIKE"/>
    <property type="match status" value="1"/>
</dbReference>
<feature type="domain" description="Ig-like" evidence="1">
    <location>
        <begin position="1"/>
        <end position="83"/>
    </location>
</feature>
<dbReference type="Proteomes" id="UP000291343">
    <property type="component" value="Unassembled WGS sequence"/>
</dbReference>
<organism evidence="2 3">
    <name type="scientific">Laodelphax striatellus</name>
    <name type="common">Small brown planthopper</name>
    <name type="synonym">Delphax striatella</name>
    <dbReference type="NCBI Taxonomy" id="195883"/>
    <lineage>
        <taxon>Eukaryota</taxon>
        <taxon>Metazoa</taxon>
        <taxon>Ecdysozoa</taxon>
        <taxon>Arthropoda</taxon>
        <taxon>Hexapoda</taxon>
        <taxon>Insecta</taxon>
        <taxon>Pterygota</taxon>
        <taxon>Neoptera</taxon>
        <taxon>Paraneoptera</taxon>
        <taxon>Hemiptera</taxon>
        <taxon>Auchenorrhyncha</taxon>
        <taxon>Fulgoroidea</taxon>
        <taxon>Delphacidae</taxon>
        <taxon>Criomorphinae</taxon>
        <taxon>Laodelphax</taxon>
    </lineage>
</organism>
<comment type="caution">
    <text evidence="2">The sequence shown here is derived from an EMBL/GenBank/DDBJ whole genome shotgun (WGS) entry which is preliminary data.</text>
</comment>
<sequence length="99" mass="11621">YFWFQNETIQQSTKTSHSDSLRLVCWKIIFFKQPNNNNRCYLILQQTEVSTFEGESLNLTRISRTEMGAYLCIASNGVPPSVSKRIIVDVECEYRYHFS</sequence>
<dbReference type="InParanoid" id="A0A482WPE3"/>
<dbReference type="STRING" id="195883.A0A482WPE3"/>
<accession>A0A482WPE3</accession>
<gene>
    <name evidence="2" type="ORF">LSTR_LSTR014654</name>
</gene>
<name>A0A482WPE3_LAOST</name>
<dbReference type="OrthoDB" id="10012075at2759"/>
<evidence type="ECO:0000313" key="3">
    <source>
        <dbReference type="Proteomes" id="UP000291343"/>
    </source>
</evidence>
<keyword evidence="3" id="KW-1185">Reference proteome</keyword>
<dbReference type="EMBL" id="QKKF02028554">
    <property type="protein sequence ID" value="RZF35368.1"/>
    <property type="molecule type" value="Genomic_DNA"/>
</dbReference>
<dbReference type="InterPro" id="IPR007110">
    <property type="entry name" value="Ig-like_dom"/>
</dbReference>
<dbReference type="InterPro" id="IPR013783">
    <property type="entry name" value="Ig-like_fold"/>
</dbReference>
<evidence type="ECO:0000313" key="2">
    <source>
        <dbReference type="EMBL" id="RZF35368.1"/>
    </source>
</evidence>
<feature type="non-terminal residue" evidence="2">
    <location>
        <position position="1"/>
    </location>
</feature>
<protein>
    <recommendedName>
        <fullName evidence="1">Ig-like domain-containing protein</fullName>
    </recommendedName>
</protein>
<dbReference type="AlphaFoldDB" id="A0A482WPE3"/>
<reference evidence="2 3" key="1">
    <citation type="journal article" date="2017" name="Gigascience">
        <title>Genome sequence of the small brown planthopper, Laodelphax striatellus.</title>
        <authorList>
            <person name="Zhu J."/>
            <person name="Jiang F."/>
            <person name="Wang X."/>
            <person name="Yang P."/>
            <person name="Bao Y."/>
            <person name="Zhao W."/>
            <person name="Wang W."/>
            <person name="Lu H."/>
            <person name="Wang Q."/>
            <person name="Cui N."/>
            <person name="Li J."/>
            <person name="Chen X."/>
            <person name="Luo L."/>
            <person name="Yu J."/>
            <person name="Kang L."/>
            <person name="Cui F."/>
        </authorList>
    </citation>
    <scope>NUCLEOTIDE SEQUENCE [LARGE SCALE GENOMIC DNA]</scope>
    <source>
        <strain evidence="2">Lst14</strain>
    </source>
</reference>
<dbReference type="Gene3D" id="2.60.40.10">
    <property type="entry name" value="Immunoglobulins"/>
    <property type="match status" value="1"/>
</dbReference>
<proteinExistence type="predicted"/>